<dbReference type="EMBL" id="CADEAL010000018">
    <property type="protein sequence ID" value="CAB1412763.1"/>
    <property type="molecule type" value="Genomic_DNA"/>
</dbReference>
<accession>A0A9N7TIS4</accession>
<organism evidence="2 3">
    <name type="scientific">Pleuronectes platessa</name>
    <name type="common">European plaice</name>
    <dbReference type="NCBI Taxonomy" id="8262"/>
    <lineage>
        <taxon>Eukaryota</taxon>
        <taxon>Metazoa</taxon>
        <taxon>Chordata</taxon>
        <taxon>Craniata</taxon>
        <taxon>Vertebrata</taxon>
        <taxon>Euteleostomi</taxon>
        <taxon>Actinopterygii</taxon>
        <taxon>Neopterygii</taxon>
        <taxon>Teleostei</taxon>
        <taxon>Neoteleostei</taxon>
        <taxon>Acanthomorphata</taxon>
        <taxon>Carangaria</taxon>
        <taxon>Pleuronectiformes</taxon>
        <taxon>Pleuronectoidei</taxon>
        <taxon>Pleuronectidae</taxon>
        <taxon>Pleuronectes</taxon>
    </lineage>
</organism>
<feature type="signal peptide" evidence="1">
    <location>
        <begin position="1"/>
        <end position="21"/>
    </location>
</feature>
<keyword evidence="3" id="KW-1185">Reference proteome</keyword>
<sequence>MAPSSMILLLIKCLHLPLVAICSTAHNPRLLHVPHPGASSQIDSNNSNSAKREAAQLSSVQLTGSKPSALQSGYRDWLLELQRIHAAFTNKLRTPAHSTPRSFVIAADQQPSFSAALGIPVSGEAAGDTLCSGGKVAGLFE</sequence>
<evidence type="ECO:0000313" key="3">
    <source>
        <dbReference type="Proteomes" id="UP001153269"/>
    </source>
</evidence>
<comment type="caution">
    <text evidence="2">The sequence shown here is derived from an EMBL/GenBank/DDBJ whole genome shotgun (WGS) entry which is preliminary data.</text>
</comment>
<dbReference type="AlphaFoldDB" id="A0A9N7TIS4"/>
<name>A0A9N7TIS4_PLEPL</name>
<feature type="chain" id="PRO_5040121306" evidence="1">
    <location>
        <begin position="22"/>
        <end position="141"/>
    </location>
</feature>
<reference evidence="2" key="1">
    <citation type="submission" date="2020-03" db="EMBL/GenBank/DDBJ databases">
        <authorList>
            <person name="Weist P."/>
        </authorList>
    </citation>
    <scope>NUCLEOTIDE SEQUENCE</scope>
</reference>
<evidence type="ECO:0000313" key="2">
    <source>
        <dbReference type="EMBL" id="CAB1412763.1"/>
    </source>
</evidence>
<proteinExistence type="predicted"/>
<protein>
    <submittedName>
        <fullName evidence="2">Uncharacterized protein</fullName>
    </submittedName>
</protein>
<dbReference type="Proteomes" id="UP001153269">
    <property type="component" value="Unassembled WGS sequence"/>
</dbReference>
<keyword evidence="1" id="KW-0732">Signal</keyword>
<evidence type="ECO:0000256" key="1">
    <source>
        <dbReference type="SAM" id="SignalP"/>
    </source>
</evidence>
<gene>
    <name evidence="2" type="ORF">PLEPLA_LOCUS457</name>
</gene>